<evidence type="ECO:0000256" key="4">
    <source>
        <dbReference type="ARBA" id="ARBA00022723"/>
    </source>
</evidence>
<evidence type="ECO:0000256" key="9">
    <source>
        <dbReference type="ARBA" id="ARBA00022884"/>
    </source>
</evidence>
<accession>A0A1Y3G9S6</accession>
<feature type="binding site" evidence="10">
    <location>
        <position position="66"/>
    </location>
    <ligand>
        <name>Mg(2+)</name>
        <dbReference type="ChEBI" id="CHEBI:18420"/>
    </ligand>
</feature>
<dbReference type="AlphaFoldDB" id="A0A1Y3G9S6"/>
<dbReference type="InterPro" id="IPR043519">
    <property type="entry name" value="NT_sf"/>
</dbReference>
<feature type="binding site" evidence="10">
    <location>
        <position position="120"/>
    </location>
    <ligand>
        <name>Mg(2+)</name>
        <dbReference type="ChEBI" id="CHEBI:18420"/>
    </ligand>
</feature>
<dbReference type="EMBL" id="MRZU01000004">
    <property type="protein sequence ID" value="OUJ18191.1"/>
    <property type="molecule type" value="Genomic_DNA"/>
</dbReference>
<keyword evidence="5 10" id="KW-0547">Nucleotide-binding</keyword>
<proteinExistence type="inferred from homology"/>
<dbReference type="GO" id="GO:0000049">
    <property type="term" value="F:tRNA binding"/>
    <property type="evidence" value="ECO:0007669"/>
    <property type="project" value="UniProtKB-UniRule"/>
</dbReference>
<name>A0A1Y3G9S6_9EURY</name>
<feature type="domain" description="Polymerase nucleotidyl transferase" evidence="11">
    <location>
        <begin position="33"/>
        <end position="142"/>
    </location>
</feature>
<dbReference type="InterPro" id="IPR008229">
    <property type="entry name" value="CCA-adding_arc"/>
</dbReference>
<protein>
    <recommendedName>
        <fullName evidence="10">CCA-adding enzyme</fullName>
        <ecNumber evidence="10">2.7.7.72</ecNumber>
    </recommendedName>
    <alternativeName>
        <fullName evidence="10">CCA tRNA nucleotidyltransferase</fullName>
    </alternativeName>
    <alternativeName>
        <fullName evidence="10">tRNA CCA-pyrophosphorylase</fullName>
    </alternativeName>
    <alternativeName>
        <fullName evidence="10">tRNA adenylyl-/cytidylyl- transferase</fullName>
    </alternativeName>
    <alternativeName>
        <fullName evidence="10">tRNA nucleotidyltransferase</fullName>
    </alternativeName>
    <alternativeName>
        <fullName evidence="10">tRNA-NT</fullName>
    </alternativeName>
</protein>
<dbReference type="Gene3D" id="3.30.70.590">
    <property type="entry name" value="Poly(A) polymerase predicted RNA binding domain"/>
    <property type="match status" value="1"/>
</dbReference>
<evidence type="ECO:0000313" key="14">
    <source>
        <dbReference type="EMBL" id="OUJ18191.1"/>
    </source>
</evidence>
<dbReference type="GO" id="GO:0001680">
    <property type="term" value="P:tRNA 3'-terminal CCA addition"/>
    <property type="evidence" value="ECO:0007669"/>
    <property type="project" value="UniProtKB-UniRule"/>
</dbReference>
<feature type="binding site" evidence="10">
    <location>
        <position position="172"/>
    </location>
    <ligand>
        <name>CTP</name>
        <dbReference type="ChEBI" id="CHEBI:37563"/>
    </ligand>
</feature>
<feature type="binding site" evidence="10">
    <location>
        <position position="68"/>
    </location>
    <ligand>
        <name>Mg(2+)</name>
        <dbReference type="ChEBI" id="CHEBI:18420"/>
    </ligand>
</feature>
<dbReference type="Gene3D" id="3.30.460.10">
    <property type="entry name" value="Beta Polymerase, domain 2"/>
    <property type="match status" value="1"/>
</dbReference>
<organism evidence="14 15">
    <name type="scientific">Methanonatronarchaeum thermophilum</name>
    <dbReference type="NCBI Taxonomy" id="1927129"/>
    <lineage>
        <taxon>Archaea</taxon>
        <taxon>Methanobacteriati</taxon>
        <taxon>Methanobacteriota</taxon>
        <taxon>Methanonatronarchaeia</taxon>
        <taxon>Methanonatronarchaeales</taxon>
        <taxon>Methanonatronarchaeaceae</taxon>
        <taxon>Methanonatronarchaeum</taxon>
    </lineage>
</organism>
<comment type="subunit">
    <text evidence="10">Homodimer.</text>
</comment>
<dbReference type="SUPFAM" id="SSF55003">
    <property type="entry name" value="PAP/Archaeal CCA-adding enzyme, C-terminal domain"/>
    <property type="match status" value="1"/>
</dbReference>
<dbReference type="RefSeq" id="WP_086637484.1">
    <property type="nucleotide sequence ID" value="NZ_MRZU01000004.1"/>
</dbReference>
<dbReference type="GO" id="GO:0042245">
    <property type="term" value="P:RNA repair"/>
    <property type="evidence" value="ECO:0007669"/>
    <property type="project" value="UniProtKB-KW"/>
</dbReference>
<evidence type="ECO:0000259" key="11">
    <source>
        <dbReference type="Pfam" id="PF01909"/>
    </source>
</evidence>
<evidence type="ECO:0000256" key="7">
    <source>
        <dbReference type="ARBA" id="ARBA00022840"/>
    </source>
</evidence>
<keyword evidence="8 10" id="KW-0460">Magnesium</keyword>
<dbReference type="Proteomes" id="UP000195137">
    <property type="component" value="Unassembled WGS sequence"/>
</dbReference>
<evidence type="ECO:0000259" key="13">
    <source>
        <dbReference type="Pfam" id="PF21133"/>
    </source>
</evidence>
<feature type="binding site" evidence="10">
    <location>
        <position position="163"/>
    </location>
    <ligand>
        <name>CTP</name>
        <dbReference type="ChEBI" id="CHEBI:37563"/>
    </ligand>
</feature>
<dbReference type="CDD" id="cd05400">
    <property type="entry name" value="NT_2-5OAS_ClassI-CCAase"/>
    <property type="match status" value="1"/>
</dbReference>
<feature type="binding site" evidence="10">
    <location>
        <position position="172"/>
    </location>
    <ligand>
        <name>ATP</name>
        <dbReference type="ChEBI" id="CHEBI:30616"/>
    </ligand>
</feature>
<keyword evidence="9 10" id="KW-0694">RNA-binding</keyword>
<dbReference type="HAMAP" id="MF_01264">
    <property type="entry name" value="CCA_arch"/>
    <property type="match status" value="1"/>
</dbReference>
<feature type="binding site" evidence="10">
    <location>
        <position position="54"/>
    </location>
    <ligand>
        <name>CTP</name>
        <dbReference type="ChEBI" id="CHEBI:37563"/>
    </ligand>
</feature>
<feature type="binding site" evidence="10">
    <location>
        <position position="54"/>
    </location>
    <ligand>
        <name>ATP</name>
        <dbReference type="ChEBI" id="CHEBI:30616"/>
    </ligand>
</feature>
<dbReference type="InterPro" id="IPR011068">
    <property type="entry name" value="NuclTrfase_I-like_C"/>
</dbReference>
<feature type="binding site" evidence="10">
    <location>
        <position position="57"/>
    </location>
    <ligand>
        <name>CTP</name>
        <dbReference type="ChEBI" id="CHEBI:37563"/>
    </ligand>
</feature>
<dbReference type="Gene3D" id="1.10.1410.30">
    <property type="entry name" value="CCA tRNA nucleotidyltransferase, domain 2"/>
    <property type="match status" value="1"/>
</dbReference>
<dbReference type="GO" id="GO:0005524">
    <property type="term" value="F:ATP binding"/>
    <property type="evidence" value="ECO:0007669"/>
    <property type="project" value="UniProtKB-UniRule"/>
</dbReference>
<dbReference type="Pfam" id="PF01909">
    <property type="entry name" value="NTP_transf_2"/>
    <property type="match status" value="1"/>
</dbReference>
<feature type="binding site" evidence="10">
    <location>
        <position position="57"/>
    </location>
    <ligand>
        <name>ATP</name>
        <dbReference type="ChEBI" id="CHEBI:30616"/>
    </ligand>
</feature>
<dbReference type="EC" id="2.7.7.72" evidence="10"/>
<evidence type="ECO:0000256" key="8">
    <source>
        <dbReference type="ARBA" id="ARBA00022842"/>
    </source>
</evidence>
<keyword evidence="4 10" id="KW-0479">Metal-binding</keyword>
<dbReference type="InterPro" id="IPR042090">
    <property type="entry name" value="CCA_tRNA_nucleotrans_2"/>
</dbReference>
<comment type="miscellaneous">
    <text evidence="10">A single active site specifically recognizes both ATP and CTP and is responsible for their addition.</text>
</comment>
<dbReference type="PANTHER" id="PTHR39643">
    <property type="entry name" value="CCA-ADDING ENZYME"/>
    <property type="match status" value="1"/>
</dbReference>
<dbReference type="InterPro" id="IPR006116">
    <property type="entry name" value="NT_2-5OAS_ClassI-CCAase"/>
</dbReference>
<comment type="catalytic activity">
    <reaction evidence="10">
        <text>a tRNA precursor + 2 CTP + ATP = a tRNA with a 3' CCA end + 3 diphosphate</text>
        <dbReference type="Rhea" id="RHEA:14433"/>
        <dbReference type="Rhea" id="RHEA-COMP:10465"/>
        <dbReference type="Rhea" id="RHEA-COMP:10468"/>
        <dbReference type="ChEBI" id="CHEBI:30616"/>
        <dbReference type="ChEBI" id="CHEBI:33019"/>
        <dbReference type="ChEBI" id="CHEBI:37563"/>
        <dbReference type="ChEBI" id="CHEBI:74896"/>
        <dbReference type="ChEBI" id="CHEBI:83071"/>
        <dbReference type="EC" id="2.7.7.72"/>
    </reaction>
</comment>
<dbReference type="InterPro" id="IPR002934">
    <property type="entry name" value="Polymerase_NTP_transf_dom"/>
</dbReference>
<keyword evidence="2 10" id="KW-0819">tRNA processing</keyword>
<dbReference type="PANTHER" id="PTHR39643:SF1">
    <property type="entry name" value="CCA-ADDING ENZYME"/>
    <property type="match status" value="1"/>
</dbReference>
<keyword evidence="6 10" id="KW-0692">RNA repair</keyword>
<evidence type="ECO:0000313" key="15">
    <source>
        <dbReference type="Proteomes" id="UP000195137"/>
    </source>
</evidence>
<reference evidence="14 15" key="1">
    <citation type="submission" date="2016-12" db="EMBL/GenBank/DDBJ databases">
        <title>Discovery of methanogenic haloarchaea.</title>
        <authorList>
            <person name="Sorokin D.Y."/>
            <person name="Makarova K.S."/>
            <person name="Abbas B."/>
            <person name="Ferrer M."/>
            <person name="Golyshin P.N."/>
        </authorList>
    </citation>
    <scope>NUCLEOTIDE SEQUENCE [LARGE SCALE GENOMIC DNA]</scope>
    <source>
        <strain evidence="14">AMET1</strain>
    </source>
</reference>
<feature type="domain" description="tRNA nucleotidyltransferase substrate binding" evidence="12">
    <location>
        <begin position="158"/>
        <end position="276"/>
    </location>
</feature>
<evidence type="ECO:0000256" key="5">
    <source>
        <dbReference type="ARBA" id="ARBA00022741"/>
    </source>
</evidence>
<dbReference type="InterPro" id="IPR048833">
    <property type="entry name" value="CAA_C"/>
</dbReference>
<evidence type="ECO:0000256" key="6">
    <source>
        <dbReference type="ARBA" id="ARBA00022800"/>
    </source>
</evidence>
<comment type="cofactor">
    <cofactor evidence="10">
        <name>Mg(2+)</name>
        <dbReference type="ChEBI" id="CHEBI:18420"/>
    </cofactor>
</comment>
<evidence type="ECO:0000256" key="2">
    <source>
        <dbReference type="ARBA" id="ARBA00022694"/>
    </source>
</evidence>
<dbReference type="PIRSF" id="PIRSF005335">
    <property type="entry name" value="CCA_arch"/>
    <property type="match status" value="1"/>
</dbReference>
<feature type="binding site" evidence="10">
    <location>
        <position position="143"/>
    </location>
    <ligand>
        <name>ATP</name>
        <dbReference type="ChEBI" id="CHEBI:30616"/>
    </ligand>
</feature>
<comment type="function">
    <text evidence="10">Catalyzes the addition and repair of the essential 3'-terminal CCA sequence in tRNAs without using a nucleic acid template. Adds these three nucleotides in the order of C, C, and A to the tRNA nucleotide-73, using CTP and ATP as substrates and producing inorganic pyrophosphate. tRNA 3'-terminal CCA addition is required both for tRNA processing and repair. Also involved in tRNA surveillance by mediating tandem CCA addition to generate a CCACCA at the 3' terminus of unstable tRNAs. While stable tRNAs receive only 3'-terminal CCA, unstable tRNAs are marked with CCACCA and rapidly degraded.</text>
</comment>
<evidence type="ECO:0000256" key="10">
    <source>
        <dbReference type="HAMAP-Rule" id="MF_01264"/>
    </source>
</evidence>
<dbReference type="Pfam" id="PF21133">
    <property type="entry name" value="CAA_C"/>
    <property type="match status" value="1"/>
</dbReference>
<dbReference type="GO" id="GO:0004810">
    <property type="term" value="F:CCA tRNA nucleotidyltransferase activity"/>
    <property type="evidence" value="ECO:0007669"/>
    <property type="project" value="UniProtKB-UniRule"/>
</dbReference>
<keyword evidence="1 10" id="KW-0808">Transferase</keyword>
<keyword evidence="3 10" id="KW-0548">Nucleotidyltransferase</keyword>
<sequence>MDDLENVLNQVLNKVDPSNREREKAVETIDKVKNIVQIVGDEIGVKVNPRTVGSVARGTWISGDRDIDIFLVLPKNLSEKEFRKKGLKLARKTAEHADSYVEEFAEHPYITARFGEFDVDIVPCYKAENYQEVTSAVDRTPLHDDYVSNKLNKELKNSIKLLKRFMKGIGVYGAEFKIGGFSGYLTELLALNYQKNGDNPHPTFTNTLKQASKWSYGETIDIKGYKTASSFNGPLIVIDPVDPNRNVAAALTKKRWAEFTSAAHLFLQNPKTDYFYPSKIKPYNSKKLKEIIKKRKTKLILLDFDKPEVVDDTLYPQLRKTANWIEQLLENKGFDVIRSEINGETGAYVLIELKEKNLPSVEKHYGPPVTSKKHSQSFLEKYIDNDIHSGPYIEEDRWVVERKRKEKKPTNIILERIKDPKLTGVGKDLIKTEVEILEDQEILDVNNRFLTEYFIGKPHWLENHK</sequence>
<keyword evidence="7 10" id="KW-0067">ATP-binding</keyword>
<evidence type="ECO:0000256" key="3">
    <source>
        <dbReference type="ARBA" id="ARBA00022695"/>
    </source>
</evidence>
<feature type="domain" description="CCA-adding enzyme C-terminal" evidence="13">
    <location>
        <begin position="295"/>
        <end position="429"/>
    </location>
</feature>
<gene>
    <name evidence="10" type="primary">cca</name>
    <name evidence="14" type="ORF">AMET1_1095</name>
</gene>
<evidence type="ECO:0000259" key="12">
    <source>
        <dbReference type="Pfam" id="PF09249"/>
    </source>
</evidence>
<dbReference type="SUPFAM" id="SSF81301">
    <property type="entry name" value="Nucleotidyltransferase"/>
    <property type="match status" value="1"/>
</dbReference>
<evidence type="ECO:0000256" key="1">
    <source>
        <dbReference type="ARBA" id="ARBA00022679"/>
    </source>
</evidence>
<feature type="binding site" evidence="10">
    <location>
        <position position="143"/>
    </location>
    <ligand>
        <name>CTP</name>
        <dbReference type="ChEBI" id="CHEBI:37563"/>
    </ligand>
</feature>
<dbReference type="GO" id="GO:0160016">
    <property type="term" value="F:CCACCA tRNA nucleotidyltransferase activity"/>
    <property type="evidence" value="ECO:0007669"/>
    <property type="project" value="RHEA"/>
</dbReference>
<feature type="binding site" evidence="10">
    <location>
        <position position="163"/>
    </location>
    <ligand>
        <name>ATP</name>
        <dbReference type="ChEBI" id="CHEBI:30616"/>
    </ligand>
</feature>
<dbReference type="SUPFAM" id="SSF81631">
    <property type="entry name" value="PAP/OAS1 substrate-binding domain"/>
    <property type="match status" value="1"/>
</dbReference>
<comment type="caution">
    <text evidence="14">The sequence shown here is derived from an EMBL/GenBank/DDBJ whole genome shotgun (WGS) entry which is preliminary data.</text>
</comment>
<dbReference type="OrthoDB" id="7378at2157"/>
<comment type="catalytic activity">
    <reaction evidence="10">
        <text>a tRNA with a 3' CCA end + 2 CTP + ATP = a tRNA with a 3' CCACCA end + 3 diphosphate</text>
        <dbReference type="Rhea" id="RHEA:76235"/>
        <dbReference type="Rhea" id="RHEA-COMP:10468"/>
        <dbReference type="Rhea" id="RHEA-COMP:18655"/>
        <dbReference type="ChEBI" id="CHEBI:30616"/>
        <dbReference type="ChEBI" id="CHEBI:33019"/>
        <dbReference type="ChEBI" id="CHEBI:37563"/>
        <dbReference type="ChEBI" id="CHEBI:83071"/>
        <dbReference type="ChEBI" id="CHEBI:195187"/>
    </reaction>
</comment>
<comment type="similarity">
    <text evidence="10">Belongs to the tRNA nucleotidyltransferase/poly(A) polymerase family. Archaeal CCA-adding enzyme subfamily.</text>
</comment>
<dbReference type="GO" id="GO:0000287">
    <property type="term" value="F:magnesium ion binding"/>
    <property type="evidence" value="ECO:0007669"/>
    <property type="project" value="UniProtKB-UniRule"/>
</dbReference>
<dbReference type="NCBIfam" id="TIGR03671">
    <property type="entry name" value="cca_archaeal"/>
    <property type="match status" value="1"/>
</dbReference>
<dbReference type="InterPro" id="IPR015329">
    <property type="entry name" value="tRNA_NucTransf2"/>
</dbReference>
<dbReference type="Pfam" id="PF09249">
    <property type="entry name" value="tRNA_NucTransf2"/>
    <property type="match status" value="1"/>
</dbReference>
<dbReference type="Gene3D" id="3.30.70.1550">
    <property type="entry name" value="Archaeal tRNA CCA-adding enzyme catalytic domain"/>
    <property type="match status" value="1"/>
</dbReference>
<keyword evidence="15" id="KW-1185">Reference proteome</keyword>